<evidence type="ECO:0000256" key="8">
    <source>
        <dbReference type="ARBA" id="ARBA00023125"/>
    </source>
</evidence>
<name>A0A7W8M837_9BURK</name>
<dbReference type="InterPro" id="IPR027417">
    <property type="entry name" value="P-loop_NTPase"/>
</dbReference>
<feature type="region of interest" description="Disordered" evidence="11">
    <location>
        <begin position="939"/>
        <end position="976"/>
    </location>
</feature>
<reference evidence="13 14" key="1">
    <citation type="submission" date="2020-08" db="EMBL/GenBank/DDBJ databases">
        <title>Genomic Encyclopedia of Type Strains, Phase IV (KMG-IV): sequencing the most valuable type-strain genomes for metagenomic binning, comparative biology and taxonomic classification.</title>
        <authorList>
            <person name="Goeker M."/>
        </authorList>
    </citation>
    <scope>NUCLEOTIDE SEQUENCE [LARGE SCALE GENOMIC DNA]</scope>
    <source>
        <strain evidence="13 14">DSM 29781</strain>
    </source>
</reference>
<dbReference type="GO" id="GO:0000724">
    <property type="term" value="P:double-strand break repair via homologous recombination"/>
    <property type="evidence" value="ECO:0007669"/>
    <property type="project" value="UniProtKB-UniRule"/>
</dbReference>
<feature type="domain" description="RecC C-terminal" evidence="12">
    <location>
        <begin position="876"/>
        <end position="1170"/>
    </location>
</feature>
<dbReference type="RefSeq" id="WP_183965297.1">
    <property type="nucleotide sequence ID" value="NZ_BAABEW010000017.1"/>
</dbReference>
<dbReference type="Gene3D" id="1.10.486.10">
    <property type="entry name" value="PCRA, domain 4"/>
    <property type="match status" value="1"/>
</dbReference>
<evidence type="ECO:0000256" key="1">
    <source>
        <dbReference type="ARBA" id="ARBA00022722"/>
    </source>
</evidence>
<dbReference type="HAMAP" id="MF_01486">
    <property type="entry name" value="RecC"/>
    <property type="match status" value="1"/>
</dbReference>
<dbReference type="GO" id="GO:0005524">
    <property type="term" value="F:ATP binding"/>
    <property type="evidence" value="ECO:0007669"/>
    <property type="project" value="UniProtKB-UniRule"/>
</dbReference>
<accession>A0A7W8M837</accession>
<dbReference type="InterPro" id="IPR006697">
    <property type="entry name" value="RecC"/>
</dbReference>
<comment type="similarity">
    <text evidence="10">Belongs to the RecC family.</text>
</comment>
<proteinExistence type="inferred from homology"/>
<dbReference type="Gene3D" id="3.40.50.300">
    <property type="entry name" value="P-loop containing nucleotide triphosphate hydrolases"/>
    <property type="match status" value="1"/>
</dbReference>
<dbReference type="Pfam" id="PF04257">
    <property type="entry name" value="Exonuc_V_gamma"/>
    <property type="match status" value="1"/>
</dbReference>
<dbReference type="GO" id="GO:0003677">
    <property type="term" value="F:DNA binding"/>
    <property type="evidence" value="ECO:0007669"/>
    <property type="project" value="UniProtKB-UniRule"/>
</dbReference>
<keyword evidence="6 10" id="KW-0269">Exonuclease</keyword>
<keyword evidence="7 10" id="KW-0067">ATP-binding</keyword>
<comment type="function">
    <text evidence="10">A helicase/nuclease that prepares dsDNA breaks (DSB) for recombinational DNA repair. Binds to DSBs and unwinds DNA via a highly rapid and processive ATP-dependent bidirectional helicase activity. Unwinds dsDNA until it encounters a Chi (crossover hotspot instigator) sequence from the 3' direction. Cuts ssDNA a few nucleotides 3' to the Chi site. The properties and activities of the enzyme are changed at Chi. The Chi-altered holoenzyme produces a long 3'-ssDNA overhang and facilitates RecA-binding to the ssDNA for homologous DNA recombination and repair. Holoenzyme degrades any linearized DNA that is unable to undergo homologous recombination. In the holoenzyme this subunit recognizes the wild-type Chi sequence, and when added to isolated RecB increases its ATP-dependent helicase processivity.</text>
</comment>
<dbReference type="AlphaFoldDB" id="A0A7W8M837"/>
<dbReference type="GO" id="GO:0009338">
    <property type="term" value="C:exodeoxyribonuclease V complex"/>
    <property type="evidence" value="ECO:0007669"/>
    <property type="project" value="InterPro"/>
</dbReference>
<evidence type="ECO:0000256" key="2">
    <source>
        <dbReference type="ARBA" id="ARBA00022741"/>
    </source>
</evidence>
<evidence type="ECO:0000256" key="5">
    <source>
        <dbReference type="ARBA" id="ARBA00022806"/>
    </source>
</evidence>
<evidence type="ECO:0000256" key="11">
    <source>
        <dbReference type="SAM" id="MobiDB-lite"/>
    </source>
</evidence>
<dbReference type="Proteomes" id="UP000532440">
    <property type="component" value="Unassembled WGS sequence"/>
</dbReference>
<dbReference type="SUPFAM" id="SSF52980">
    <property type="entry name" value="Restriction endonuclease-like"/>
    <property type="match status" value="1"/>
</dbReference>
<comment type="caution">
    <text evidence="13">The sequence shown here is derived from an EMBL/GenBank/DDBJ whole genome shotgun (WGS) entry which is preliminary data.</text>
</comment>
<dbReference type="PANTHER" id="PTHR30591:SF1">
    <property type="entry name" value="RECBCD ENZYME SUBUNIT RECC"/>
    <property type="match status" value="1"/>
</dbReference>
<dbReference type="InterPro" id="IPR011335">
    <property type="entry name" value="Restrct_endonuc-II-like"/>
</dbReference>
<evidence type="ECO:0000313" key="13">
    <source>
        <dbReference type="EMBL" id="MBB5271227.1"/>
    </source>
</evidence>
<dbReference type="SUPFAM" id="SSF52540">
    <property type="entry name" value="P-loop containing nucleoside triphosphate hydrolases"/>
    <property type="match status" value="2"/>
</dbReference>
<dbReference type="NCBIfam" id="TIGR01450">
    <property type="entry name" value="recC"/>
    <property type="match status" value="1"/>
</dbReference>
<feature type="region of interest" description="Disordered" evidence="11">
    <location>
        <begin position="722"/>
        <end position="746"/>
    </location>
</feature>
<gene>
    <name evidence="10" type="primary">recC</name>
    <name evidence="13" type="ORF">HNQ70_001231</name>
</gene>
<keyword evidence="1 10" id="KW-0540">Nuclease</keyword>
<dbReference type="GO" id="GO:0008854">
    <property type="term" value="F:exodeoxyribonuclease V activity"/>
    <property type="evidence" value="ECO:0007669"/>
    <property type="project" value="InterPro"/>
</dbReference>
<organism evidence="13 14">
    <name type="scientific">Quisquiliibacterium transsilvanicum</name>
    <dbReference type="NCBI Taxonomy" id="1549638"/>
    <lineage>
        <taxon>Bacteria</taxon>
        <taxon>Pseudomonadati</taxon>
        <taxon>Pseudomonadota</taxon>
        <taxon>Betaproteobacteria</taxon>
        <taxon>Burkholderiales</taxon>
        <taxon>Burkholderiaceae</taxon>
        <taxon>Quisquiliibacterium</taxon>
    </lineage>
</organism>
<evidence type="ECO:0000259" key="12">
    <source>
        <dbReference type="Pfam" id="PF17946"/>
    </source>
</evidence>
<feature type="compositionally biased region" description="Basic and acidic residues" evidence="11">
    <location>
        <begin position="944"/>
        <end position="956"/>
    </location>
</feature>
<keyword evidence="2 10" id="KW-0547">Nucleotide-binding</keyword>
<dbReference type="Pfam" id="PF17946">
    <property type="entry name" value="RecC_C"/>
    <property type="match status" value="1"/>
</dbReference>
<evidence type="ECO:0000256" key="10">
    <source>
        <dbReference type="HAMAP-Rule" id="MF_01486"/>
    </source>
</evidence>
<keyword evidence="3 10" id="KW-0227">DNA damage</keyword>
<keyword evidence="8 10" id="KW-0238">DNA-binding</keyword>
<dbReference type="Gene3D" id="3.40.50.10930">
    <property type="match status" value="1"/>
</dbReference>
<keyword evidence="4 10" id="KW-0378">Hydrolase</keyword>
<sequence length="1248" mass="135694">MPAPLTPGFIALHGNRTEVLLDAVAAWLQQHPLGPLEPEVVLVQSNGMAEWVKMALAQQAGICASVSVQLPARFLWQTYRQVLGRAEVPPGSPLDETALAWRLMRLLPALSLEPGFEPIAGYLADDSPGRRFQLALRIADLFDQYQVHRPDWLGTWADGGELLLDAGGAATPLPEDQRWQARLWRRVIGELAPGQRALTRPRVHERALEALTARAPGDGALVHGARGHGAPAGARSDALPRRVVLFGLTHVPLPTLQLLAALSRHSQVLLAIPNPCRFHWADIMDGREWLRSARRRLPLREGRDLQVLGLEQMHLHAHPLLAAWGRQARDFVRQLDAFDDAEQAKARFSLPRVDLFDEDEDEGAPLLTQVQNRIRDLVPLGEHTRETPPATDRSIVFHVAHGPVRELEILHDQLLQLLADPPGGRPLRPRDIVVMVPSIDAFAPAIRAVFGQYGRHDPRHIPFDVADLSARASSPLMTAVQWLMRLPYERCRLSDLCALIDVPAIAARFGIDADGLPVLARWMTGAGIRWGLDEAHRAGLSLEACGGQNTALFGLHRMLMGYAAGRADQAPAETPFADIEPYDEVGGLDAELAGALARLLERLIRWEQESRTQAAPADWAQRLRALLVDLVRPRDDGDRDTLAALDDALGAWIDACDDAGFEDALPLDVVGDAWLSVLEAPSLGKRFRAGGVTFCTLMPMRAIPFEVVCLLGMNDGDYPRRGTRSDFDLMAQPGQQRPGDRARRDDDRQLMLEALLSARRLLYLSWSGRSVRDNGEQPPSVLVSQLRDYLAAGWSQQTVDERTTEHPLQPFSRRYFERGAPLFTHAREWRAAHAPDAAAATGAAVREAGAAASATVPDTGAARVPAPFEPGAAVPLTVARLAAFLRNPVKAFFRDRLGVHFDETLEAVPDTEAFGFDKLEEYGLVDELTEAVVAALSESTSGESVREAGHSVRDAGHSAGDAGDAGGAGGAGAPPAKDDLLRAIDLQLRSLERAGRLPIGGMAAHSRAHFAALLLPMLSSWRQALADHPREVPRQALRLEHPASPMEDWLDRLVAGPDEADAPRWLELSPGRLLDGKDKQGQNGDKPRKDAKKPAVRADKLVRPWVLGLLAAASGAPTGGLLVARDCVLEIRPLEVESARATLAMLIDSWREGMAAPLPVAIRTALDFVTGKDPVPTYDGREAENAIPGEGTESCLARCYPDFESLSADGRFETLAGELYAPLALWAAQHVTVRPHAGPAGATQGSAA</sequence>
<dbReference type="Gene3D" id="1.10.10.160">
    <property type="match status" value="1"/>
</dbReference>
<dbReference type="GO" id="GO:0003678">
    <property type="term" value="F:DNA helicase activity"/>
    <property type="evidence" value="ECO:0007669"/>
    <property type="project" value="UniProtKB-UniRule"/>
</dbReference>
<dbReference type="PANTHER" id="PTHR30591">
    <property type="entry name" value="RECBCD ENZYME SUBUNIT RECC"/>
    <property type="match status" value="1"/>
</dbReference>
<feature type="compositionally biased region" description="Basic and acidic residues" evidence="11">
    <location>
        <begin position="1074"/>
        <end position="1095"/>
    </location>
</feature>
<dbReference type="PIRSF" id="PIRSF000980">
    <property type="entry name" value="RecC"/>
    <property type="match status" value="1"/>
</dbReference>
<comment type="miscellaneous">
    <text evidence="10">In the RecBCD complex, RecB has a slow 3'-5' helicase, an exonuclease activity and loads RecA onto ssDNA, RecD has a fast 5'-3' helicase activity, while RecC stimulates the ATPase and processivity of the RecB helicase and contributes to recognition of the Chi site.</text>
</comment>
<feature type="region of interest" description="Disordered" evidence="11">
    <location>
        <begin position="1067"/>
        <end position="1095"/>
    </location>
</feature>
<evidence type="ECO:0000256" key="4">
    <source>
        <dbReference type="ARBA" id="ARBA00022801"/>
    </source>
</evidence>
<protein>
    <recommendedName>
        <fullName evidence="10">RecBCD enzyme subunit RecC</fullName>
    </recommendedName>
    <alternativeName>
        <fullName evidence="10">Exonuclease V subunit RecC</fullName>
        <shortName evidence="10">ExoV subunit RecC</shortName>
    </alternativeName>
    <alternativeName>
        <fullName evidence="10">Helicase/nuclease RecBCD subunit RecC</fullName>
    </alternativeName>
</protein>
<comment type="subunit">
    <text evidence="10">Heterotrimer of RecB, RecC and RecD. All subunits contribute to DNA-binding.</text>
</comment>
<evidence type="ECO:0000256" key="7">
    <source>
        <dbReference type="ARBA" id="ARBA00022840"/>
    </source>
</evidence>
<keyword evidence="5 10" id="KW-0347">Helicase</keyword>
<evidence type="ECO:0000256" key="6">
    <source>
        <dbReference type="ARBA" id="ARBA00022839"/>
    </source>
</evidence>
<dbReference type="EMBL" id="JACHGB010000002">
    <property type="protein sequence ID" value="MBB5271227.1"/>
    <property type="molecule type" value="Genomic_DNA"/>
</dbReference>
<feature type="compositionally biased region" description="Gly residues" evidence="11">
    <location>
        <begin position="963"/>
        <end position="972"/>
    </location>
</feature>
<keyword evidence="14" id="KW-1185">Reference proteome</keyword>
<evidence type="ECO:0000256" key="3">
    <source>
        <dbReference type="ARBA" id="ARBA00022763"/>
    </source>
</evidence>
<dbReference type="InterPro" id="IPR041500">
    <property type="entry name" value="RecC_C"/>
</dbReference>
<evidence type="ECO:0000256" key="9">
    <source>
        <dbReference type="ARBA" id="ARBA00023204"/>
    </source>
</evidence>
<evidence type="ECO:0000313" key="14">
    <source>
        <dbReference type="Proteomes" id="UP000532440"/>
    </source>
</evidence>
<dbReference type="InterPro" id="IPR013986">
    <property type="entry name" value="DExx_box_DNA_helicase_dom_sf"/>
</dbReference>
<keyword evidence="9 10" id="KW-0234">DNA repair</keyword>